<dbReference type="AlphaFoldDB" id="A0A212PR74"/>
<dbReference type="InterPro" id="IPR052264">
    <property type="entry name" value="UPF0175_domain"/>
</dbReference>
<name>A0A212PR74_9CHLR</name>
<gene>
    <name evidence="2" type="ORF">SAMN02746019_00029430</name>
</gene>
<protein>
    <submittedName>
        <fullName evidence="2">Uncharacterized protein family (UPF0175)</fullName>
    </submittedName>
</protein>
<evidence type="ECO:0000313" key="3">
    <source>
        <dbReference type="Proteomes" id="UP000197025"/>
    </source>
</evidence>
<keyword evidence="3" id="KW-1185">Reference proteome</keyword>
<organism evidence="2 3">
    <name type="scientific">Thermoflexus hugenholtzii JAD2</name>
    <dbReference type="NCBI Taxonomy" id="877466"/>
    <lineage>
        <taxon>Bacteria</taxon>
        <taxon>Bacillati</taxon>
        <taxon>Chloroflexota</taxon>
        <taxon>Thermoflexia</taxon>
        <taxon>Thermoflexales</taxon>
        <taxon>Thermoflexaceae</taxon>
        <taxon>Thermoflexus</taxon>
    </lineage>
</organism>
<evidence type="ECO:0000313" key="2">
    <source>
        <dbReference type="EMBL" id="SNB49405.1"/>
    </source>
</evidence>
<proteinExistence type="inferred from homology"/>
<comment type="similarity">
    <text evidence="1">Belongs to the UPF0175 family.</text>
</comment>
<dbReference type="PANTHER" id="PTHR37525">
    <property type="entry name" value="UPF0175 PROTEIN SSL1255"/>
    <property type="match status" value="1"/>
</dbReference>
<dbReference type="InParanoid" id="A0A212PR74"/>
<dbReference type="PANTHER" id="PTHR37525:SF1">
    <property type="entry name" value="UPF0175 PROTEIN SSL1255"/>
    <property type="match status" value="1"/>
</dbReference>
<sequence length="86" mass="9546">MRELKVVLTIPEKVLLAEKSDPETFARELLMLAAVKLYEMGRLSSGRAAELAGMPRVEFLLSLHRYRVFPLAADLEDLEAAGESGD</sequence>
<dbReference type="EMBL" id="FYEK01000002">
    <property type="protein sequence ID" value="SNB49405.1"/>
    <property type="molecule type" value="Genomic_DNA"/>
</dbReference>
<reference evidence="3" key="1">
    <citation type="submission" date="2017-06" db="EMBL/GenBank/DDBJ databases">
        <authorList>
            <person name="Varghese N."/>
            <person name="Submissions S."/>
        </authorList>
    </citation>
    <scope>NUCLEOTIDE SEQUENCE [LARGE SCALE GENOMIC DNA]</scope>
    <source>
        <strain evidence="3">JAD2</strain>
    </source>
</reference>
<dbReference type="InterPro" id="IPR005368">
    <property type="entry name" value="UPF0175"/>
</dbReference>
<accession>A0A212PR74</accession>
<dbReference type="Pfam" id="PF03683">
    <property type="entry name" value="UPF0175"/>
    <property type="match status" value="1"/>
</dbReference>
<dbReference type="OrthoDB" id="166292at2"/>
<dbReference type="Proteomes" id="UP000197025">
    <property type="component" value="Unassembled WGS sequence"/>
</dbReference>
<evidence type="ECO:0000256" key="1">
    <source>
        <dbReference type="ARBA" id="ARBA00005651"/>
    </source>
</evidence>
<dbReference type="RefSeq" id="WP_088569803.1">
    <property type="nucleotide sequence ID" value="NZ_FYEK01000002.1"/>
</dbReference>